<reference evidence="1 2" key="1">
    <citation type="submission" date="2015-10" db="EMBL/GenBank/DDBJ databases">
        <title>Complete genome sequence of Klebsiella pneumoniae bacteriophage vB_KpnM_KB57.</title>
        <authorList>
            <person name="Volozhantsev N.V."/>
            <person name="Popova A.V."/>
            <person name="Krasilnikova V.M."/>
            <person name="Bogun A.G."/>
        </authorList>
    </citation>
    <scope>NUCLEOTIDE SEQUENCE [LARGE SCALE GENOMIC DNA]</scope>
</reference>
<dbReference type="KEGG" id="vg:26523199"/>
<protein>
    <submittedName>
        <fullName evidence="1">Uncharacterized protein</fullName>
    </submittedName>
</protein>
<accession>A0A0S1S5U8</accession>
<dbReference type="Proteomes" id="UP000203990">
    <property type="component" value="Segment"/>
</dbReference>
<name>A0A0S1S5U8_9CAUD</name>
<keyword evidence="2" id="KW-1185">Reference proteome</keyword>
<dbReference type="EMBL" id="KT934943">
    <property type="protein sequence ID" value="ALM02620.1"/>
    <property type="molecule type" value="Genomic_DNA"/>
</dbReference>
<gene>
    <name evidence="1" type="ORF">KB57_233</name>
</gene>
<dbReference type="GeneID" id="26523199"/>
<sequence length="139" mass="16108">MVRNFWNPDEVALPDEGKDIPPGFTECLAFQVGCDSIMKREASVPITEAHFKNVGGANDLVQAYQPHWFDIEAMICFFTHCMVYGDRETFRPAYDRVQRLADEVREFGWNEDRVRRCKALGGLEKEVYEVYPHLFVQQG</sequence>
<organism evidence="1 2">
    <name type="scientific">Klebsiella phage vB_KpnM_KB57</name>
    <dbReference type="NCBI Taxonomy" id="1719140"/>
    <lineage>
        <taxon>Viruses</taxon>
        <taxon>Duplodnaviria</taxon>
        <taxon>Heunggongvirae</taxon>
        <taxon>Uroviricota</taxon>
        <taxon>Caudoviricetes</taxon>
        <taxon>Vequintavirinae</taxon>
        <taxon>Mydovirus</taxon>
        <taxon>Mydovirus KB57</taxon>
    </lineage>
</organism>
<dbReference type="RefSeq" id="YP_009187846.1">
    <property type="nucleotide sequence ID" value="NC_028659.1"/>
</dbReference>
<proteinExistence type="predicted"/>
<evidence type="ECO:0000313" key="1">
    <source>
        <dbReference type="EMBL" id="ALM02620.1"/>
    </source>
</evidence>
<evidence type="ECO:0000313" key="2">
    <source>
        <dbReference type="Proteomes" id="UP000203990"/>
    </source>
</evidence>